<dbReference type="PANTHER" id="PTHR11645">
    <property type="entry name" value="PYRROLINE-5-CARBOXYLATE REDUCTASE"/>
    <property type="match status" value="1"/>
</dbReference>
<dbReference type="InterPro" id="IPR028939">
    <property type="entry name" value="P5C_Rdtase_cat_N"/>
</dbReference>
<protein>
    <recommendedName>
        <fullName evidence="2 3">Pyrroline-5-carboxylate reductase</fullName>
        <shortName evidence="2">P5C reductase</shortName>
        <shortName evidence="2">P5CR</shortName>
        <ecNumber evidence="2 3">1.5.1.2</ecNumber>
    </recommendedName>
    <alternativeName>
        <fullName evidence="2">PCA reductase</fullName>
    </alternativeName>
</protein>
<keyword evidence="2" id="KW-0963">Cytoplasm</keyword>
<comment type="subcellular location">
    <subcellularLocation>
        <location evidence="2">Cytoplasm</location>
    </subcellularLocation>
</comment>
<evidence type="ECO:0000259" key="4">
    <source>
        <dbReference type="Pfam" id="PF03807"/>
    </source>
</evidence>
<comment type="similarity">
    <text evidence="1 2">Belongs to the pyrroline-5-carboxylate reductase family.</text>
</comment>
<dbReference type="Proteomes" id="UP000654345">
    <property type="component" value="Unassembled WGS sequence"/>
</dbReference>
<dbReference type="PANTHER" id="PTHR11645:SF49">
    <property type="entry name" value="PYRROLINE-5-CARBOXYLATE REDUCTASE 1"/>
    <property type="match status" value="1"/>
</dbReference>
<comment type="function">
    <text evidence="2">Catalyzes the reduction of 1-pyrroline-5-carboxylate (PCA) to L-proline.</text>
</comment>
<accession>A0ABQ3V470</accession>
<dbReference type="Gene3D" id="1.10.3730.10">
    <property type="entry name" value="ProC C-terminal domain-like"/>
    <property type="match status" value="1"/>
</dbReference>
<feature type="domain" description="Pyrroline-5-carboxylate reductase dimerisation" evidence="5">
    <location>
        <begin position="167"/>
        <end position="271"/>
    </location>
</feature>
<feature type="domain" description="Pyrroline-5-carboxylate reductase catalytic N-terminal" evidence="4">
    <location>
        <begin position="10"/>
        <end position="104"/>
    </location>
</feature>
<dbReference type="RefSeq" id="WP_201375953.1">
    <property type="nucleotide sequence ID" value="NZ_BNJG01000003.1"/>
</dbReference>
<evidence type="ECO:0000313" key="6">
    <source>
        <dbReference type="EMBL" id="GHO59798.1"/>
    </source>
</evidence>
<dbReference type="InterPro" id="IPR000304">
    <property type="entry name" value="Pyrroline-COOH_reductase"/>
</dbReference>
<comment type="caution">
    <text evidence="6">The sequence shown here is derived from an EMBL/GenBank/DDBJ whole genome shotgun (WGS) entry which is preliminary data.</text>
</comment>
<dbReference type="Gene3D" id="3.40.50.720">
    <property type="entry name" value="NAD(P)-binding Rossmann-like Domain"/>
    <property type="match status" value="1"/>
</dbReference>
<sequence length="282" mass="30444">MAIQREQTLFFLGAGSMSEAMIKGIVAAGILPAEQIVIANRRHPERLAYLRETYGVRICQEKQAELAEAGMIIIAVKPFDLATALQEIAPYVTARQLVISVVAGAATETIEQHFHEAVPVVRAMPNTSSFVQASATALCRGCWGNDEHLAVARQLFAAIGVAVSVEEPSMDAVTGLSGTGPAYFYYVIESLMAGGLACGLSQEDCRVLMEQTVFGVAKMLQETGKDPSELRRQVTSPNGTTMAAMEVLDRGHGKQLFMHAVQRATQRSVEMGKEMTTQPNLV</sequence>
<evidence type="ECO:0000256" key="2">
    <source>
        <dbReference type="HAMAP-Rule" id="MF_01925"/>
    </source>
</evidence>
<dbReference type="PIRSF" id="PIRSF000193">
    <property type="entry name" value="Pyrrol-5-carb_rd"/>
    <property type="match status" value="1"/>
</dbReference>
<evidence type="ECO:0000313" key="7">
    <source>
        <dbReference type="Proteomes" id="UP000654345"/>
    </source>
</evidence>
<keyword evidence="2" id="KW-0028">Amino-acid biosynthesis</keyword>
<dbReference type="EC" id="1.5.1.2" evidence="2 3"/>
<keyword evidence="2" id="KW-0560">Oxidoreductase</keyword>
<evidence type="ECO:0000256" key="3">
    <source>
        <dbReference type="NCBIfam" id="TIGR00112"/>
    </source>
</evidence>
<evidence type="ECO:0000256" key="1">
    <source>
        <dbReference type="ARBA" id="ARBA00005525"/>
    </source>
</evidence>
<organism evidence="6 7">
    <name type="scientific">Ktedonobacter robiniae</name>
    <dbReference type="NCBI Taxonomy" id="2778365"/>
    <lineage>
        <taxon>Bacteria</taxon>
        <taxon>Bacillati</taxon>
        <taxon>Chloroflexota</taxon>
        <taxon>Ktedonobacteria</taxon>
        <taxon>Ktedonobacterales</taxon>
        <taxon>Ktedonobacteraceae</taxon>
        <taxon>Ktedonobacter</taxon>
    </lineage>
</organism>
<dbReference type="SUPFAM" id="SSF51735">
    <property type="entry name" value="NAD(P)-binding Rossmann-fold domains"/>
    <property type="match status" value="1"/>
</dbReference>
<gene>
    <name evidence="2 6" type="primary">proC</name>
    <name evidence="6" type="ORF">KSB_82730</name>
</gene>
<keyword evidence="2" id="KW-0641">Proline biosynthesis</keyword>
<dbReference type="InterPro" id="IPR029036">
    <property type="entry name" value="P5CR_dimer"/>
</dbReference>
<reference evidence="6 7" key="1">
    <citation type="journal article" date="2021" name="Int. J. Syst. Evol. Microbiol.">
        <title>Reticulibacter mediterranei gen. nov., sp. nov., within the new family Reticulibacteraceae fam. nov., and Ktedonospora formicarum gen. nov., sp. nov., Ktedonobacter robiniae sp. nov., Dictyobacter formicarum sp. nov. and Dictyobacter arantiisoli sp. nov., belonging to the class Ktedonobacteria.</title>
        <authorList>
            <person name="Yabe S."/>
            <person name="Zheng Y."/>
            <person name="Wang C.M."/>
            <person name="Sakai Y."/>
            <person name="Abe K."/>
            <person name="Yokota A."/>
            <person name="Donadio S."/>
            <person name="Cavaletti L."/>
            <person name="Monciardini P."/>
        </authorList>
    </citation>
    <scope>NUCLEOTIDE SEQUENCE [LARGE SCALE GENOMIC DNA]</scope>
    <source>
        <strain evidence="6 7">SOSP1-30</strain>
    </source>
</reference>
<dbReference type="InterPro" id="IPR036291">
    <property type="entry name" value="NAD(P)-bd_dom_sf"/>
</dbReference>
<name>A0ABQ3V470_9CHLR</name>
<dbReference type="NCBIfam" id="TIGR00112">
    <property type="entry name" value="proC"/>
    <property type="match status" value="1"/>
</dbReference>
<comment type="pathway">
    <text evidence="2">Amino-acid biosynthesis; L-proline biosynthesis; L-proline from L-glutamate 5-semialdehyde: step 1/1.</text>
</comment>
<keyword evidence="7" id="KW-1185">Reference proteome</keyword>
<dbReference type="EMBL" id="BNJG01000003">
    <property type="protein sequence ID" value="GHO59798.1"/>
    <property type="molecule type" value="Genomic_DNA"/>
</dbReference>
<evidence type="ECO:0000259" key="5">
    <source>
        <dbReference type="Pfam" id="PF14748"/>
    </source>
</evidence>
<proteinExistence type="inferred from homology"/>
<dbReference type="SUPFAM" id="SSF48179">
    <property type="entry name" value="6-phosphogluconate dehydrogenase C-terminal domain-like"/>
    <property type="match status" value="1"/>
</dbReference>
<dbReference type="HAMAP" id="MF_01925">
    <property type="entry name" value="P5C_reductase"/>
    <property type="match status" value="1"/>
</dbReference>
<dbReference type="Pfam" id="PF03807">
    <property type="entry name" value="F420_oxidored"/>
    <property type="match status" value="1"/>
</dbReference>
<comment type="catalytic activity">
    <reaction evidence="2">
        <text>L-proline + NADP(+) = (S)-1-pyrroline-5-carboxylate + NADPH + 2 H(+)</text>
        <dbReference type="Rhea" id="RHEA:14109"/>
        <dbReference type="ChEBI" id="CHEBI:15378"/>
        <dbReference type="ChEBI" id="CHEBI:17388"/>
        <dbReference type="ChEBI" id="CHEBI:57783"/>
        <dbReference type="ChEBI" id="CHEBI:58349"/>
        <dbReference type="ChEBI" id="CHEBI:60039"/>
        <dbReference type="EC" id="1.5.1.2"/>
    </reaction>
</comment>
<comment type="catalytic activity">
    <reaction evidence="2">
        <text>L-proline + NAD(+) = (S)-1-pyrroline-5-carboxylate + NADH + 2 H(+)</text>
        <dbReference type="Rhea" id="RHEA:14105"/>
        <dbReference type="ChEBI" id="CHEBI:15378"/>
        <dbReference type="ChEBI" id="CHEBI:17388"/>
        <dbReference type="ChEBI" id="CHEBI:57540"/>
        <dbReference type="ChEBI" id="CHEBI:57945"/>
        <dbReference type="ChEBI" id="CHEBI:60039"/>
        <dbReference type="EC" id="1.5.1.2"/>
    </reaction>
</comment>
<dbReference type="InterPro" id="IPR008927">
    <property type="entry name" value="6-PGluconate_DH-like_C_sf"/>
</dbReference>
<keyword evidence="2" id="KW-0521">NADP</keyword>
<dbReference type="Pfam" id="PF14748">
    <property type="entry name" value="P5CR_dimer"/>
    <property type="match status" value="1"/>
</dbReference>